<dbReference type="SUPFAM" id="SSF69279">
    <property type="entry name" value="Phage tail proteins"/>
    <property type="match status" value="1"/>
</dbReference>
<keyword evidence="2" id="KW-1185">Reference proteome</keyword>
<protein>
    <submittedName>
        <fullName evidence="1">Uncharacterized protein</fullName>
    </submittedName>
</protein>
<proteinExistence type="predicted"/>
<reference evidence="2" key="1">
    <citation type="submission" date="2012-03" db="EMBL/GenBank/DDBJ databases">
        <title>Complete sequence of chromosome of Deinococcus peraridilitoris DSM 19664.</title>
        <authorList>
            <person name="Lucas S."/>
            <person name="Copeland A."/>
            <person name="Lapidus A."/>
            <person name="Glavina del Rio T."/>
            <person name="Dalin E."/>
            <person name="Tice H."/>
            <person name="Bruce D."/>
            <person name="Goodwin L."/>
            <person name="Pitluck S."/>
            <person name="Peters L."/>
            <person name="Mikhailova N."/>
            <person name="Lu M."/>
            <person name="Kyrpides N."/>
            <person name="Mavromatis K."/>
            <person name="Ivanova N."/>
            <person name="Brettin T."/>
            <person name="Detter J.C."/>
            <person name="Han C."/>
            <person name="Larimer F."/>
            <person name="Land M."/>
            <person name="Hauser L."/>
            <person name="Markowitz V."/>
            <person name="Cheng J.-F."/>
            <person name="Hugenholtz P."/>
            <person name="Woyke T."/>
            <person name="Wu D."/>
            <person name="Pukall R."/>
            <person name="Steenblock K."/>
            <person name="Brambilla E."/>
            <person name="Klenk H.-P."/>
            <person name="Eisen J.A."/>
        </authorList>
    </citation>
    <scope>NUCLEOTIDE SEQUENCE [LARGE SCALE GENOMIC DNA]</scope>
    <source>
        <strain evidence="2">DSM 19664 / LMG 22246 / CIP 109416 / KR-200</strain>
    </source>
</reference>
<evidence type="ECO:0000313" key="1">
    <source>
        <dbReference type="EMBL" id="AFZ66979.1"/>
    </source>
</evidence>
<dbReference type="Proteomes" id="UP000010467">
    <property type="component" value="Chromosome"/>
</dbReference>
<dbReference type="PATRIC" id="fig|937777.3.peg.1443"/>
<sequence>MALFIEINGVDRAAQVEWASVVVAYNLTSQVDTFNFTMRLAASQLPLIPSPPQTVVFREDTEVIFAGVIVQAPRQNVGNTGEVIVPVTAHDNQTLLTRKQIAATYENVTAGAIVRDIVAQVGNGFTTNGVQDGPVMKKYAINYRNAADAIEDIARLAGFDWFVSSTSTSRDVVFRAPGEAPEAWALTEEASTPFAASAPYSDLLYTEDVLQVRNVVTVKGARMDSDLVTQDVKADGVQRSFALTLGEVTEGSFIMKINGVGQLVGEEGVADVGTVDWLVNYKNRVVLAAKAGTPTPAAGATVSLVYRYFTQIITRARDEASIARFGEWEHTVTDEQITSRPVANAVAKAQLVYFAAPAMTIQYKTTRPGLTSGLRQRVNVPRLGVSSTFLLQNVELRLRGFTHSTTLMQGASVYLREWFVTGSKVVG</sequence>
<dbReference type="AlphaFoldDB" id="L0A0J5"/>
<dbReference type="eggNOG" id="ENOG502ZBD2">
    <property type="taxonomic scope" value="Bacteria"/>
</dbReference>
<accession>L0A0J5</accession>
<dbReference type="RefSeq" id="WP_015235287.1">
    <property type="nucleotide sequence ID" value="NC_019793.1"/>
</dbReference>
<dbReference type="KEGG" id="dpd:Deipe_1438"/>
<dbReference type="HOGENOM" id="CLU_642093_0_0_0"/>
<dbReference type="OrthoDB" id="4821150at2"/>
<name>L0A0J5_DEIPD</name>
<gene>
    <name evidence="1" type="ordered locus">Deipe_1438</name>
</gene>
<dbReference type="STRING" id="937777.Deipe_1438"/>
<dbReference type="EMBL" id="CP003382">
    <property type="protein sequence ID" value="AFZ66979.1"/>
    <property type="molecule type" value="Genomic_DNA"/>
</dbReference>
<evidence type="ECO:0000313" key="2">
    <source>
        <dbReference type="Proteomes" id="UP000010467"/>
    </source>
</evidence>
<organism evidence="1 2">
    <name type="scientific">Deinococcus peraridilitoris (strain DSM 19664 / LMG 22246 / CIP 109416 / KR-200)</name>
    <dbReference type="NCBI Taxonomy" id="937777"/>
    <lineage>
        <taxon>Bacteria</taxon>
        <taxon>Thermotogati</taxon>
        <taxon>Deinococcota</taxon>
        <taxon>Deinococci</taxon>
        <taxon>Deinococcales</taxon>
        <taxon>Deinococcaceae</taxon>
        <taxon>Deinococcus</taxon>
    </lineage>
</organism>